<keyword evidence="2" id="KW-1185">Reference proteome</keyword>
<dbReference type="Proteomes" id="UP001501074">
    <property type="component" value="Unassembled WGS sequence"/>
</dbReference>
<dbReference type="EMBL" id="BAAAZO010000001">
    <property type="protein sequence ID" value="GAA3592490.1"/>
    <property type="molecule type" value="Genomic_DNA"/>
</dbReference>
<comment type="caution">
    <text evidence="1">The sequence shown here is derived from an EMBL/GenBank/DDBJ whole genome shotgun (WGS) entry which is preliminary data.</text>
</comment>
<proteinExistence type="predicted"/>
<dbReference type="Gene3D" id="1.20.90.10">
    <property type="entry name" value="Phospholipase A2 domain"/>
    <property type="match status" value="1"/>
</dbReference>
<reference evidence="2" key="1">
    <citation type="journal article" date="2019" name="Int. J. Syst. Evol. Microbiol.">
        <title>The Global Catalogue of Microorganisms (GCM) 10K type strain sequencing project: providing services to taxonomists for standard genome sequencing and annotation.</title>
        <authorList>
            <consortium name="The Broad Institute Genomics Platform"/>
            <consortium name="The Broad Institute Genome Sequencing Center for Infectious Disease"/>
            <person name="Wu L."/>
            <person name="Ma J."/>
        </authorList>
    </citation>
    <scope>NUCLEOTIDE SEQUENCE [LARGE SCALE GENOMIC DNA]</scope>
    <source>
        <strain evidence="2">JCM 16902</strain>
    </source>
</reference>
<dbReference type="InterPro" id="IPR036444">
    <property type="entry name" value="PLipase_A2_dom_sf"/>
</dbReference>
<dbReference type="SUPFAM" id="SSF48619">
    <property type="entry name" value="Phospholipase A2, PLA2"/>
    <property type="match status" value="1"/>
</dbReference>
<sequence length="189" mass="19958">MTQRILAVLAGALVVFGIGGWGRTVDVQEPGQSGATVAVRTLGTPDEVLPVGFAPHPGGCSSPIGGSPYGFTAACVVHDQGYDLLRYADDRGAALGPWARKAVDARFARQTMAGCHDPGCRLMARIYSGAVQFNSWRQGYGVPRHETPLQLFGPVLAGLAVTAGLLSRRSVTVVRPVPVREHRGQVATR</sequence>
<protein>
    <recommendedName>
        <fullName evidence="3">Phospholipase A2</fullName>
    </recommendedName>
</protein>
<gene>
    <name evidence="1" type="ORF">GCM10022223_03950</name>
</gene>
<evidence type="ECO:0008006" key="3">
    <source>
        <dbReference type="Google" id="ProtNLM"/>
    </source>
</evidence>
<evidence type="ECO:0000313" key="2">
    <source>
        <dbReference type="Proteomes" id="UP001501074"/>
    </source>
</evidence>
<organism evidence="1 2">
    <name type="scientific">Kineosporia mesophila</name>
    <dbReference type="NCBI Taxonomy" id="566012"/>
    <lineage>
        <taxon>Bacteria</taxon>
        <taxon>Bacillati</taxon>
        <taxon>Actinomycetota</taxon>
        <taxon>Actinomycetes</taxon>
        <taxon>Kineosporiales</taxon>
        <taxon>Kineosporiaceae</taxon>
        <taxon>Kineosporia</taxon>
    </lineage>
</organism>
<evidence type="ECO:0000313" key="1">
    <source>
        <dbReference type="EMBL" id="GAA3592490.1"/>
    </source>
</evidence>
<name>A0ABP6YVN4_9ACTN</name>
<dbReference type="RefSeq" id="WP_231485022.1">
    <property type="nucleotide sequence ID" value="NZ_BAAAZO010000001.1"/>
</dbReference>
<accession>A0ABP6YVN4</accession>